<dbReference type="RefSeq" id="WP_380859800.1">
    <property type="nucleotide sequence ID" value="NZ_JBHRXV010000006.1"/>
</dbReference>
<dbReference type="EMBL" id="JBHRXV010000006">
    <property type="protein sequence ID" value="MFC3712597.1"/>
    <property type="molecule type" value="Genomic_DNA"/>
</dbReference>
<dbReference type="Pfam" id="PF01804">
    <property type="entry name" value="Penicil_amidase"/>
    <property type="match status" value="1"/>
</dbReference>
<dbReference type="InterPro" id="IPR002692">
    <property type="entry name" value="S45"/>
</dbReference>
<comment type="caution">
    <text evidence="6">The sequence shown here is derived from an EMBL/GenBank/DDBJ whole genome shotgun (WGS) entry which is preliminary data.</text>
</comment>
<keyword evidence="4" id="KW-0865">Zymogen</keyword>
<dbReference type="CDD" id="cd01936">
    <property type="entry name" value="Ntn_CA"/>
    <property type="match status" value="1"/>
</dbReference>
<protein>
    <submittedName>
        <fullName evidence="6">Acylase</fullName>
    </submittedName>
</protein>
<evidence type="ECO:0000313" key="7">
    <source>
        <dbReference type="Proteomes" id="UP001595615"/>
    </source>
</evidence>
<dbReference type="Gene3D" id="1.10.1400.10">
    <property type="match status" value="1"/>
</dbReference>
<dbReference type="InterPro" id="IPR029055">
    <property type="entry name" value="Ntn_hydrolases_N"/>
</dbReference>
<dbReference type="InterPro" id="IPR014395">
    <property type="entry name" value="Pen/GL7ACA/AHL_acylase"/>
</dbReference>
<name>A0ABV7XBH5_9SPHN</name>
<dbReference type="InterPro" id="IPR043146">
    <property type="entry name" value="Penicillin_amidase_N_B-knob"/>
</dbReference>
<dbReference type="Gene3D" id="3.60.20.10">
    <property type="entry name" value="Glutamine Phosphoribosylpyrophosphate, subunit 1, domain 1"/>
    <property type="match status" value="1"/>
</dbReference>
<evidence type="ECO:0000256" key="1">
    <source>
        <dbReference type="ARBA" id="ARBA00006586"/>
    </source>
</evidence>
<dbReference type="InterPro" id="IPR023343">
    <property type="entry name" value="Penicillin_amidase_dom1"/>
</dbReference>
<proteinExistence type="inferred from homology"/>
<dbReference type="Gene3D" id="1.10.439.10">
    <property type="entry name" value="Penicillin Amidohydrolase, domain 1"/>
    <property type="match status" value="1"/>
</dbReference>
<keyword evidence="3" id="KW-0378">Hydrolase</keyword>
<evidence type="ECO:0000313" key="6">
    <source>
        <dbReference type="EMBL" id="MFC3712597.1"/>
    </source>
</evidence>
<dbReference type="SUPFAM" id="SSF56235">
    <property type="entry name" value="N-terminal nucleophile aminohydrolases (Ntn hydrolases)"/>
    <property type="match status" value="1"/>
</dbReference>
<keyword evidence="2 5" id="KW-0732">Signal</keyword>
<evidence type="ECO:0000256" key="4">
    <source>
        <dbReference type="ARBA" id="ARBA00023145"/>
    </source>
</evidence>
<reference evidence="7" key="1">
    <citation type="journal article" date="2019" name="Int. J. Syst. Evol. Microbiol.">
        <title>The Global Catalogue of Microorganisms (GCM) 10K type strain sequencing project: providing services to taxonomists for standard genome sequencing and annotation.</title>
        <authorList>
            <consortium name="The Broad Institute Genomics Platform"/>
            <consortium name="The Broad Institute Genome Sequencing Center for Infectious Disease"/>
            <person name="Wu L."/>
            <person name="Ma J."/>
        </authorList>
    </citation>
    <scope>NUCLEOTIDE SEQUENCE [LARGE SCALE GENOMIC DNA]</scope>
    <source>
        <strain evidence="7">KCTC 42644</strain>
    </source>
</reference>
<dbReference type="PANTHER" id="PTHR34218">
    <property type="entry name" value="PEPTIDASE S45 PENICILLIN AMIDASE"/>
    <property type="match status" value="1"/>
</dbReference>
<sequence length="694" mass="76344">MKLWKKAALAVAALIVVVLIALATWERATANTPAADPTRIYDVRIVRDTWGVPHIFGKTDADVAHGIGYAHAEDDFATLQEVFAATRGRAGALLGEDGAKADYAVHLLDARATARRQMAKLAPDTRALLVAYAAGFNKYAAQHPEEVKLGGLFPMTAEDVVAGFAFRAPFFFGLDRVIGSLAEGKLPDRDAPDVGERGSNGFAVAPSRSADGVTRLVNNSHQPWEGGVAWYELVVHSEQGWDFAGANFPGAPYPLMGHNKTLGWANTVNRPDLIDVYKLALSEDGQRYRFDGEWLPLQSKRVWLRVKMGPFTLPVPQTLHRSVHGPVIVNGLGAFAVRYAGIDDASNVEQYYRLNKAKDFAEWRSIMARQGVASTNFVYADAAGNIGMFYNARFPKRAAGCDWKGVLPGDTSKALWTGYLPFDGGPHLINPPSGYVANANNTPFIASTPADDLKRDAYSPLLGIENGMTNRAVRMIELFEGDASLTRDELDVLKMDKGYSRQSWVGPWMLSLLAVRDPKLADAQALLRQWDWTLDGKGRVDALAALMVAAGARNAYRLQALPDPAEKLTDAVDFITRHHGRLDPPLSALLRVERGKLSLPVYGGPDALRAIYWDRDEATGHLVADHGDSYVMMVEWPKDGRVASRSIHQFGAATTRPSSKHYGDQSPLFVREQYKPIWFEADDLKPHIAREYRP</sequence>
<evidence type="ECO:0000256" key="2">
    <source>
        <dbReference type="ARBA" id="ARBA00022729"/>
    </source>
</evidence>
<dbReference type="Gene3D" id="2.30.120.10">
    <property type="match status" value="1"/>
</dbReference>
<keyword evidence="7" id="KW-1185">Reference proteome</keyword>
<feature type="signal peptide" evidence="5">
    <location>
        <begin position="1"/>
        <end position="23"/>
    </location>
</feature>
<dbReference type="InterPro" id="IPR043147">
    <property type="entry name" value="Penicillin_amidase_A-knob"/>
</dbReference>
<dbReference type="Proteomes" id="UP001595615">
    <property type="component" value="Unassembled WGS sequence"/>
</dbReference>
<dbReference type="PIRSF" id="PIRSF001227">
    <property type="entry name" value="Pen_acylase"/>
    <property type="match status" value="1"/>
</dbReference>
<evidence type="ECO:0000256" key="5">
    <source>
        <dbReference type="SAM" id="SignalP"/>
    </source>
</evidence>
<dbReference type="PANTHER" id="PTHR34218:SF3">
    <property type="entry name" value="ACYL-HOMOSERINE LACTONE ACYLASE PVDQ"/>
    <property type="match status" value="1"/>
</dbReference>
<accession>A0ABV7XBH5</accession>
<feature type="chain" id="PRO_5046398569" evidence="5">
    <location>
        <begin position="24"/>
        <end position="694"/>
    </location>
</feature>
<comment type="similarity">
    <text evidence="1">Belongs to the peptidase S45 family.</text>
</comment>
<organism evidence="6 7">
    <name type="scientific">Sphingoaurantiacus capsulatus</name>
    <dbReference type="NCBI Taxonomy" id="1771310"/>
    <lineage>
        <taxon>Bacteria</taxon>
        <taxon>Pseudomonadati</taxon>
        <taxon>Pseudomonadota</taxon>
        <taxon>Alphaproteobacteria</taxon>
        <taxon>Sphingomonadales</taxon>
        <taxon>Sphingosinicellaceae</taxon>
        <taxon>Sphingoaurantiacus</taxon>
    </lineage>
</organism>
<evidence type="ECO:0000256" key="3">
    <source>
        <dbReference type="ARBA" id="ARBA00022801"/>
    </source>
</evidence>
<gene>
    <name evidence="6" type="ORF">ACFOMD_08450</name>
</gene>